<name>A0A934N6H4_9BACT</name>
<feature type="region of interest" description="Disordered" evidence="1">
    <location>
        <begin position="46"/>
        <end position="69"/>
    </location>
</feature>
<protein>
    <submittedName>
        <fullName evidence="2">Uncharacterized protein</fullName>
    </submittedName>
</protein>
<accession>A0A934N6H4</accession>
<dbReference type="Proteomes" id="UP000612893">
    <property type="component" value="Unassembled WGS sequence"/>
</dbReference>
<evidence type="ECO:0000313" key="3">
    <source>
        <dbReference type="Proteomes" id="UP000612893"/>
    </source>
</evidence>
<proteinExistence type="predicted"/>
<sequence length="69" mass="7152">MLSIPIPVTRSNNERDKLVVRLLPTPAPALANSSRCGRTTFACANAGLSGSGRSGTGATEGSRDGHPRF</sequence>
<reference evidence="2" key="1">
    <citation type="submission" date="2020-10" db="EMBL/GenBank/DDBJ databases">
        <title>Ca. Dormibacterota MAGs.</title>
        <authorList>
            <person name="Montgomery K."/>
        </authorList>
    </citation>
    <scope>NUCLEOTIDE SEQUENCE [LARGE SCALE GENOMIC DNA]</scope>
    <source>
        <strain evidence="2">SC8812_S17_10</strain>
    </source>
</reference>
<dbReference type="EMBL" id="JAEKNR010000068">
    <property type="protein sequence ID" value="MBJ7597591.1"/>
    <property type="molecule type" value="Genomic_DNA"/>
</dbReference>
<dbReference type="AlphaFoldDB" id="A0A934N6H4"/>
<evidence type="ECO:0000313" key="2">
    <source>
        <dbReference type="EMBL" id="MBJ7597591.1"/>
    </source>
</evidence>
<comment type="caution">
    <text evidence="2">The sequence shown here is derived from an EMBL/GenBank/DDBJ whole genome shotgun (WGS) entry which is preliminary data.</text>
</comment>
<evidence type="ECO:0000256" key="1">
    <source>
        <dbReference type="SAM" id="MobiDB-lite"/>
    </source>
</evidence>
<dbReference type="RefSeq" id="WP_338199944.1">
    <property type="nucleotide sequence ID" value="NZ_JAEKNR010000068.1"/>
</dbReference>
<keyword evidence="3" id="KW-1185">Reference proteome</keyword>
<gene>
    <name evidence="2" type="ORF">JF922_05840</name>
</gene>
<organism evidence="2 3">
    <name type="scientific">Candidatus Nephthysia bennettiae</name>
    <dbReference type="NCBI Taxonomy" id="3127016"/>
    <lineage>
        <taxon>Bacteria</taxon>
        <taxon>Bacillati</taxon>
        <taxon>Candidatus Dormiibacterota</taxon>
        <taxon>Candidatus Dormibacteria</taxon>
        <taxon>Candidatus Dormibacterales</taxon>
        <taxon>Candidatus Dormibacteraceae</taxon>
        <taxon>Candidatus Nephthysia</taxon>
    </lineage>
</organism>